<evidence type="ECO:0000313" key="5">
    <source>
        <dbReference type="Proteomes" id="UP000429980"/>
    </source>
</evidence>
<feature type="region of interest" description="Disordered" evidence="1">
    <location>
        <begin position="1"/>
        <end position="39"/>
    </location>
</feature>
<dbReference type="EMBL" id="LKPO01000022">
    <property type="protein sequence ID" value="OLF89264.1"/>
    <property type="molecule type" value="Genomic_DNA"/>
</dbReference>
<dbReference type="Proteomes" id="UP000185604">
    <property type="component" value="Unassembled WGS sequence"/>
</dbReference>
<evidence type="ECO:0000313" key="4">
    <source>
        <dbReference type="Proteomes" id="UP000185604"/>
    </source>
</evidence>
<accession>A0A6I7TR51</accession>
<dbReference type="Proteomes" id="UP000429980">
    <property type="component" value="Unassembled WGS sequence"/>
</dbReference>
<protein>
    <submittedName>
        <fullName evidence="2">Uncharacterized protein</fullName>
    </submittedName>
</protein>
<comment type="caution">
    <text evidence="2">The sequence shown here is derived from an EMBL/GenBank/DDBJ whole genome shotgun (WGS) entry which is preliminary data.</text>
</comment>
<name>A0A6I7TR51_9BACI</name>
<reference evidence="3 5" key="2">
    <citation type="submission" date="2019-06" db="EMBL/GenBank/DDBJ databases">
        <title>Genome sequence analysis of &gt;100 Bacillus licheniformis strains suggests intrinsic resistance to this species.</title>
        <authorList>
            <person name="Wels M."/>
            <person name="Siezen R.J."/>
            <person name="Johansen E."/>
            <person name="Stuer-Lauridsen B."/>
            <person name="Bjerre K."/>
            <person name="Nielsen B.K.K."/>
        </authorList>
    </citation>
    <scope>NUCLEOTIDE SEQUENCE [LARGE SCALE GENOMIC DNA]</scope>
    <source>
        <strain evidence="3 5">BAC-15381</strain>
    </source>
</reference>
<evidence type="ECO:0000313" key="2">
    <source>
        <dbReference type="EMBL" id="OLF89264.1"/>
    </source>
</evidence>
<keyword evidence="5" id="KW-1185">Reference proteome</keyword>
<sequence>MAAYEKQALTEASGPLTRSKANDEDPSDTKKLPFKRKAA</sequence>
<evidence type="ECO:0000256" key="1">
    <source>
        <dbReference type="SAM" id="MobiDB-lite"/>
    </source>
</evidence>
<dbReference type="EMBL" id="NILF01000017">
    <property type="protein sequence ID" value="TWL42856.1"/>
    <property type="molecule type" value="Genomic_DNA"/>
</dbReference>
<evidence type="ECO:0000313" key="3">
    <source>
        <dbReference type="EMBL" id="TWL42856.1"/>
    </source>
</evidence>
<feature type="compositionally biased region" description="Basic and acidic residues" evidence="1">
    <location>
        <begin position="20"/>
        <end position="31"/>
    </location>
</feature>
<organism evidence="2 4">
    <name type="scientific">Bacillus paralicheniformis</name>
    <dbReference type="NCBI Taxonomy" id="1648923"/>
    <lineage>
        <taxon>Bacteria</taxon>
        <taxon>Bacillati</taxon>
        <taxon>Bacillota</taxon>
        <taxon>Bacilli</taxon>
        <taxon>Bacillales</taxon>
        <taxon>Bacillaceae</taxon>
        <taxon>Bacillus</taxon>
    </lineage>
</organism>
<reference evidence="2 4" key="1">
    <citation type="journal article" date="2016" name="Front. Microbiol.">
        <title>High-Level Heat Resistance of Spores of Bacillus amyloliquefaciens and Bacillus licheniformis Results from the Presence of a spoVA Operon in a Tn1546 Transposon.</title>
        <authorList>
            <person name="Berendsen E.M."/>
            <person name="Koning R.A."/>
            <person name="Boekhorst J."/>
            <person name="de Jong A."/>
            <person name="Kuipers O.P."/>
            <person name="Wells-Bennik M.H."/>
        </authorList>
    </citation>
    <scope>NUCLEOTIDE SEQUENCE [LARGE SCALE GENOMIC DNA]</scope>
    <source>
        <strain evidence="2 4">B4121</strain>
    </source>
</reference>
<gene>
    <name evidence="2" type="ORF">B4121_3657</name>
    <name evidence="3" type="ORF">CHCC15381_1958</name>
</gene>
<proteinExistence type="predicted"/>
<dbReference type="AlphaFoldDB" id="A0A6I7TR51"/>